<feature type="transmembrane region" description="Helical" evidence="1">
    <location>
        <begin position="62"/>
        <end position="83"/>
    </location>
</feature>
<sequence length="274" mass="31982">MLGCIKKDLYLLFHKKAFLIILIGITLLLSYMSLNGISSAYYAGRSYQNFFFMMLNYTKHAFMSFFFLLIPLLVVFPFADTWLHEQYMTDVIFTRVTRKKYFLSKYLISFISGFIVIFIPLVVSYCSVILALDFNDNVLNIVQATANETNIEAFLSNYTFYQIYLENPYMFIFIFIFLISIFGGFCAVTAFSISLVVKQKVIAYIGMFLFLIVEMLVIGNLPVPFGYYNIQNIIQPDTRIVIEPIVYIVWLGIFLIINIVLYYVFCRRTAYERA</sequence>
<dbReference type="AlphaFoldDB" id="A0A7G9GPY2"/>
<keyword evidence="1" id="KW-1133">Transmembrane helix</keyword>
<name>A0A7G9GPY2_9FIRM</name>
<accession>A0A7G9GPY2</accession>
<organism evidence="2 3">
    <name type="scientific">[Eubacterium] hominis</name>
    <dbReference type="NCBI Taxonomy" id="2764325"/>
    <lineage>
        <taxon>Bacteria</taxon>
        <taxon>Bacillati</taxon>
        <taxon>Bacillota</taxon>
        <taxon>Erysipelotrichia</taxon>
        <taxon>Erysipelotrichales</taxon>
        <taxon>Erysipelotrichaceae</taxon>
        <taxon>Amedibacillus</taxon>
    </lineage>
</organism>
<proteinExistence type="predicted"/>
<feature type="transmembrane region" description="Helical" evidence="1">
    <location>
        <begin position="204"/>
        <end position="225"/>
    </location>
</feature>
<dbReference type="EMBL" id="CP060636">
    <property type="protein sequence ID" value="QNM12864.1"/>
    <property type="molecule type" value="Genomic_DNA"/>
</dbReference>
<dbReference type="RefSeq" id="WP_117454014.1">
    <property type="nucleotide sequence ID" value="NZ_CP060636.1"/>
</dbReference>
<keyword evidence="1" id="KW-0812">Transmembrane</keyword>
<reference evidence="2 3" key="1">
    <citation type="submission" date="2020-08" db="EMBL/GenBank/DDBJ databases">
        <authorList>
            <person name="Liu C."/>
            <person name="Sun Q."/>
        </authorList>
    </citation>
    <scope>NUCLEOTIDE SEQUENCE [LARGE SCALE GENOMIC DNA]</scope>
    <source>
        <strain evidence="2 3">NSJ-61</strain>
    </source>
</reference>
<evidence type="ECO:0008006" key="4">
    <source>
        <dbReference type="Google" id="ProtNLM"/>
    </source>
</evidence>
<feature type="transmembrane region" description="Helical" evidence="1">
    <location>
        <begin position="17"/>
        <end position="42"/>
    </location>
</feature>
<feature type="transmembrane region" description="Helical" evidence="1">
    <location>
        <begin position="245"/>
        <end position="265"/>
    </location>
</feature>
<evidence type="ECO:0000313" key="2">
    <source>
        <dbReference type="EMBL" id="QNM12864.1"/>
    </source>
</evidence>
<keyword evidence="1" id="KW-0472">Membrane</keyword>
<feature type="transmembrane region" description="Helical" evidence="1">
    <location>
        <begin position="103"/>
        <end position="132"/>
    </location>
</feature>
<dbReference type="KEGG" id="ehn:H9Q80_02615"/>
<dbReference type="Proteomes" id="UP000515856">
    <property type="component" value="Chromosome"/>
</dbReference>
<protein>
    <recommendedName>
        <fullName evidence="4">ABC-2 family transporter protein</fullName>
    </recommendedName>
</protein>
<keyword evidence="3" id="KW-1185">Reference proteome</keyword>
<feature type="transmembrane region" description="Helical" evidence="1">
    <location>
        <begin position="169"/>
        <end position="197"/>
    </location>
</feature>
<evidence type="ECO:0000256" key="1">
    <source>
        <dbReference type="SAM" id="Phobius"/>
    </source>
</evidence>
<evidence type="ECO:0000313" key="3">
    <source>
        <dbReference type="Proteomes" id="UP000515856"/>
    </source>
</evidence>
<gene>
    <name evidence="2" type="ORF">H9Q80_02615</name>
</gene>